<feature type="domain" description="FtsK" evidence="6">
    <location>
        <begin position="193"/>
        <end position="385"/>
    </location>
</feature>
<comment type="caution">
    <text evidence="7">The sequence shown here is derived from an EMBL/GenBank/DDBJ whole genome shotgun (WGS) entry which is preliminary data.</text>
</comment>
<dbReference type="SMART" id="SM00382">
    <property type="entry name" value="AAA"/>
    <property type="match status" value="1"/>
</dbReference>
<dbReference type="SUPFAM" id="SSF52540">
    <property type="entry name" value="P-loop containing nucleoside triphosphate hydrolases"/>
    <property type="match status" value="1"/>
</dbReference>
<evidence type="ECO:0000313" key="7">
    <source>
        <dbReference type="EMBL" id="HDN85030.1"/>
    </source>
</evidence>
<keyword evidence="2 5" id="KW-0547">Nucleotide-binding</keyword>
<dbReference type="Gene3D" id="3.30.980.40">
    <property type="match status" value="1"/>
</dbReference>
<dbReference type="Pfam" id="PF17854">
    <property type="entry name" value="FtsK_alpha"/>
    <property type="match status" value="1"/>
</dbReference>
<keyword evidence="3 5" id="KW-0067">ATP-binding</keyword>
<evidence type="ECO:0000256" key="3">
    <source>
        <dbReference type="ARBA" id="ARBA00022840"/>
    </source>
</evidence>
<dbReference type="PANTHER" id="PTHR22683">
    <property type="entry name" value="SPORULATION PROTEIN RELATED"/>
    <property type="match status" value="1"/>
</dbReference>
<keyword evidence="4" id="KW-0238">DNA-binding</keyword>
<dbReference type="Gene3D" id="3.40.50.300">
    <property type="entry name" value="P-loop containing nucleotide triphosphate hydrolases"/>
    <property type="match status" value="1"/>
</dbReference>
<evidence type="ECO:0000259" key="6">
    <source>
        <dbReference type="PROSITE" id="PS50901"/>
    </source>
</evidence>
<name>A0A7V0MZY4_UNCAE</name>
<dbReference type="SUPFAM" id="SSF46785">
    <property type="entry name" value="Winged helix' DNA-binding domain"/>
    <property type="match status" value="1"/>
</dbReference>
<evidence type="ECO:0000256" key="4">
    <source>
        <dbReference type="ARBA" id="ARBA00023125"/>
    </source>
</evidence>
<proteinExistence type="inferred from homology"/>
<gene>
    <name evidence="7" type="ORF">ENG47_04670</name>
</gene>
<dbReference type="CDD" id="cd01127">
    <property type="entry name" value="TrwB_TraG_TraD_VirD4"/>
    <property type="match status" value="1"/>
</dbReference>
<dbReference type="InterPro" id="IPR002543">
    <property type="entry name" value="FtsK_dom"/>
</dbReference>
<dbReference type="PANTHER" id="PTHR22683:SF41">
    <property type="entry name" value="DNA TRANSLOCASE FTSK"/>
    <property type="match status" value="1"/>
</dbReference>
<dbReference type="InterPro" id="IPR018541">
    <property type="entry name" value="Ftsk_gamma"/>
</dbReference>
<dbReference type="GO" id="GO:0003677">
    <property type="term" value="F:DNA binding"/>
    <property type="evidence" value="ECO:0007669"/>
    <property type="project" value="UniProtKB-KW"/>
</dbReference>
<dbReference type="InterPro" id="IPR041027">
    <property type="entry name" value="FtsK_alpha"/>
</dbReference>
<dbReference type="Gene3D" id="1.10.10.10">
    <property type="entry name" value="Winged helix-like DNA-binding domain superfamily/Winged helix DNA-binding domain"/>
    <property type="match status" value="1"/>
</dbReference>
<dbReference type="GO" id="GO:0005524">
    <property type="term" value="F:ATP binding"/>
    <property type="evidence" value="ECO:0007669"/>
    <property type="project" value="UniProtKB-UniRule"/>
</dbReference>
<dbReference type="InterPro" id="IPR003593">
    <property type="entry name" value="AAA+_ATPase"/>
</dbReference>
<evidence type="ECO:0000256" key="5">
    <source>
        <dbReference type="PROSITE-ProRule" id="PRU00289"/>
    </source>
</evidence>
<dbReference type="PROSITE" id="PS50901">
    <property type="entry name" value="FTSK"/>
    <property type="match status" value="1"/>
</dbReference>
<reference evidence="7" key="1">
    <citation type="journal article" date="2020" name="mSystems">
        <title>Genome- and Community-Level Interaction Insights into Carbon Utilization and Element Cycling Functions of Hydrothermarchaeota in Hydrothermal Sediment.</title>
        <authorList>
            <person name="Zhou Z."/>
            <person name="Liu Y."/>
            <person name="Xu W."/>
            <person name="Pan J."/>
            <person name="Luo Z.H."/>
            <person name="Li M."/>
        </authorList>
    </citation>
    <scope>NUCLEOTIDE SEQUENCE [LARGE SCALE GENOMIC DNA]</scope>
    <source>
        <strain evidence="7">HyVt-219</strain>
    </source>
</reference>
<dbReference type="EMBL" id="DRBC01000281">
    <property type="protein sequence ID" value="HDN85030.1"/>
    <property type="molecule type" value="Genomic_DNA"/>
</dbReference>
<protein>
    <submittedName>
        <fullName evidence="7">DNA translocase FtsK</fullName>
    </submittedName>
</protein>
<dbReference type="Pfam" id="PF09397">
    <property type="entry name" value="FtsK_gamma"/>
    <property type="match status" value="1"/>
</dbReference>
<organism evidence="7">
    <name type="scientific">Aerophobetes bacterium</name>
    <dbReference type="NCBI Taxonomy" id="2030807"/>
    <lineage>
        <taxon>Bacteria</taxon>
        <taxon>Candidatus Aerophobota</taxon>
    </lineage>
</organism>
<dbReference type="InterPro" id="IPR036388">
    <property type="entry name" value="WH-like_DNA-bd_sf"/>
</dbReference>
<sequence>MRRTVKPNMEKAIAKIPTSEEKQRKILEERLPKVVVQAKKEERKKEKLVSPRKVEGYTLPPIDLLNMPLKKRKEVEVTENLQARAQLLEDTLRDFGIDAKVVDIEKGPVITRYELQPAPGVKVQWIASLAEDIALVMKSYNVHVSVIPGKGTVGVEVPNTSISTVYLREIITSEEFQQSKSLLTLALGKKVSGEPLTSDLGEMPHLLIAGATGSGKTVCINALIISLLYKATPDELHLILIDPKMVELSSFNDLPHLVVPVIHEPNLAVNVLDWAVGEMENRYHLLSKAGVRNIESYNQRKEKSSELPPYLPYLVIIIDELADLMIVASKEIESHIARLAQLSRAVGIHMILATQRPSVDVITGVIKANFPSRISFKVASKVDSRTVLDMNGADKLLGKGDMLFIPPGESKPIRAQGSLVTDDEIHRVVEFIKQQRQPVYDESILESEEKKDSFQSHTKRDKLYEEAVNVILQTGQASVSILQRRLGIGYTRAARLIDMMEEDGIVGPYQGSKPREILVDREEYLKKMSGISPEEEEEEKDG</sequence>
<dbReference type="Proteomes" id="UP000885660">
    <property type="component" value="Unassembled WGS sequence"/>
</dbReference>
<dbReference type="InterPro" id="IPR027417">
    <property type="entry name" value="P-loop_NTPase"/>
</dbReference>
<dbReference type="SMART" id="SM00843">
    <property type="entry name" value="Ftsk_gamma"/>
    <property type="match status" value="1"/>
</dbReference>
<accession>A0A7V0MZY4</accession>
<comment type="similarity">
    <text evidence="1">Belongs to the FtsK/SpoIIIE/SftA family.</text>
</comment>
<dbReference type="Pfam" id="PF01580">
    <property type="entry name" value="FtsK_SpoIIIE"/>
    <property type="match status" value="1"/>
</dbReference>
<dbReference type="InterPro" id="IPR050206">
    <property type="entry name" value="FtsK/SpoIIIE/SftA"/>
</dbReference>
<feature type="binding site" evidence="5">
    <location>
        <begin position="210"/>
        <end position="217"/>
    </location>
    <ligand>
        <name>ATP</name>
        <dbReference type="ChEBI" id="CHEBI:30616"/>
    </ligand>
</feature>
<dbReference type="AlphaFoldDB" id="A0A7V0MZY4"/>
<dbReference type="InterPro" id="IPR036390">
    <property type="entry name" value="WH_DNA-bd_sf"/>
</dbReference>
<evidence type="ECO:0000256" key="1">
    <source>
        <dbReference type="ARBA" id="ARBA00006474"/>
    </source>
</evidence>
<evidence type="ECO:0000256" key="2">
    <source>
        <dbReference type="ARBA" id="ARBA00022741"/>
    </source>
</evidence>